<evidence type="ECO:0000313" key="2">
    <source>
        <dbReference type="Proteomes" id="UP000827976"/>
    </source>
</evidence>
<comment type="caution">
    <text evidence="1">The sequence shown here is derived from an EMBL/GenBank/DDBJ whole genome shotgun (WGS) entry which is preliminary data.</text>
</comment>
<name>A0ACB7UZE8_DIOAL</name>
<reference evidence="2" key="1">
    <citation type="journal article" date="2022" name="Nat. Commun.">
        <title>Chromosome evolution and the genetic basis of agronomically important traits in greater yam.</title>
        <authorList>
            <person name="Bredeson J.V."/>
            <person name="Lyons J.B."/>
            <person name="Oniyinde I.O."/>
            <person name="Okereke N.R."/>
            <person name="Kolade O."/>
            <person name="Nnabue I."/>
            <person name="Nwadili C.O."/>
            <person name="Hribova E."/>
            <person name="Parker M."/>
            <person name="Nwogha J."/>
            <person name="Shu S."/>
            <person name="Carlson J."/>
            <person name="Kariba R."/>
            <person name="Muthemba S."/>
            <person name="Knop K."/>
            <person name="Barton G.J."/>
            <person name="Sherwood A.V."/>
            <person name="Lopez-Montes A."/>
            <person name="Asiedu R."/>
            <person name="Jamnadass R."/>
            <person name="Muchugi A."/>
            <person name="Goodstein D."/>
            <person name="Egesi C.N."/>
            <person name="Featherston J."/>
            <person name="Asfaw A."/>
            <person name="Simpson G.G."/>
            <person name="Dolezel J."/>
            <person name="Hendre P.S."/>
            <person name="Van Deynze A."/>
            <person name="Kumar P.L."/>
            <person name="Obidiegwu J.E."/>
            <person name="Bhattacharjee R."/>
            <person name="Rokhsar D.S."/>
        </authorList>
    </citation>
    <scope>NUCLEOTIDE SEQUENCE [LARGE SCALE GENOMIC DNA]</scope>
    <source>
        <strain evidence="2">cv. TDa95/00328</strain>
    </source>
</reference>
<evidence type="ECO:0000313" key="1">
    <source>
        <dbReference type="EMBL" id="KAH7666183.1"/>
    </source>
</evidence>
<dbReference type="Proteomes" id="UP000827976">
    <property type="component" value="Chromosome 13"/>
</dbReference>
<keyword evidence="2" id="KW-1185">Reference proteome</keyword>
<proteinExistence type="predicted"/>
<dbReference type="EMBL" id="CM037023">
    <property type="protein sequence ID" value="KAH7666183.1"/>
    <property type="molecule type" value="Genomic_DNA"/>
</dbReference>
<gene>
    <name evidence="1" type="ORF">IHE45_13G084200</name>
</gene>
<organism evidence="1 2">
    <name type="scientific">Dioscorea alata</name>
    <name type="common">Purple yam</name>
    <dbReference type="NCBI Taxonomy" id="55571"/>
    <lineage>
        <taxon>Eukaryota</taxon>
        <taxon>Viridiplantae</taxon>
        <taxon>Streptophyta</taxon>
        <taxon>Embryophyta</taxon>
        <taxon>Tracheophyta</taxon>
        <taxon>Spermatophyta</taxon>
        <taxon>Magnoliopsida</taxon>
        <taxon>Liliopsida</taxon>
        <taxon>Dioscoreales</taxon>
        <taxon>Dioscoreaceae</taxon>
        <taxon>Dioscorea</taxon>
    </lineage>
</organism>
<protein>
    <submittedName>
        <fullName evidence="1">Double-stranded RNA-binding protein</fullName>
    </submittedName>
</protein>
<accession>A0ACB7UZE8</accession>
<sequence>MELDPSSLPSLHKLPLPSMDSDDTPPSSPPPTAPETLPPAPRFDHFTDPLPSFSGPQWRNFTHQSDSGFSPSPSAGVSNCYVFKSRLQEYAQKAGILNPVYETVKEGPSHEPVFQSTVIVNNVKYDSLPGFYNRKAAEQSAAEIALMEIHKSGLRTECIPTLHETGLCKNLLQEYAQKMNYAIPSYICSKQPSGPTPFTCTVEIGGIQYIGGAARTKKEAEIKAARTALLAIRSAEMNRNGGSEYTVVPGKKKMKEPEKPIEATPISIKPRKGKFKKKWSKKKFAQNNISNQGGEVEPGTFKVDTEAVEPKTDTQSQELSVLISHENEQVSDKIAGEPSIQDFIKYSMEMTGYLQNTGQQESSTLMDPVF</sequence>